<dbReference type="Proteomes" id="UP000240254">
    <property type="component" value="Unassembled WGS sequence"/>
</dbReference>
<dbReference type="InterPro" id="IPR010095">
    <property type="entry name" value="Cas12f1-like_TNB"/>
</dbReference>
<evidence type="ECO:0000256" key="1">
    <source>
        <dbReference type="ARBA" id="ARBA00023125"/>
    </source>
</evidence>
<evidence type="ECO:0000313" key="3">
    <source>
        <dbReference type="EMBL" id="PSU23049.1"/>
    </source>
</evidence>
<dbReference type="Pfam" id="PF07282">
    <property type="entry name" value="Cas12f1-like_TNB"/>
    <property type="match status" value="1"/>
</dbReference>
<proteinExistence type="predicted"/>
<reference evidence="3 4" key="1">
    <citation type="submission" date="2018-03" db="EMBL/GenBank/DDBJ databases">
        <title>Whole genome sequencing of Histamine producing bacteria.</title>
        <authorList>
            <person name="Butler K."/>
        </authorList>
    </citation>
    <scope>NUCLEOTIDE SEQUENCE [LARGE SCALE GENOMIC DNA]</scope>
    <source>
        <strain evidence="3 4">BS2</strain>
    </source>
</reference>
<accession>A0A2T3IEP9</accession>
<dbReference type="AlphaFoldDB" id="A0A2T3IEP9"/>
<dbReference type="EMBL" id="PYMK01000034">
    <property type="protein sequence ID" value="PSU23049.1"/>
    <property type="molecule type" value="Genomic_DNA"/>
</dbReference>
<comment type="caution">
    <text evidence="3">The sequence shown here is derived from an EMBL/GenBank/DDBJ whole genome shotgun (WGS) entry which is preliminary data.</text>
</comment>
<dbReference type="OrthoDB" id="5915636at2"/>
<dbReference type="NCBIfam" id="TIGR01766">
    <property type="entry name" value="IS200/IS605 family accessory protein TnpB-like domain"/>
    <property type="match status" value="1"/>
</dbReference>
<dbReference type="GO" id="GO:0003677">
    <property type="term" value="F:DNA binding"/>
    <property type="evidence" value="ECO:0007669"/>
    <property type="project" value="UniProtKB-KW"/>
</dbReference>
<name>A0A2T3IEP9_9GAMM</name>
<gene>
    <name evidence="3" type="ORF">CTM88_19995</name>
</gene>
<evidence type="ECO:0000259" key="2">
    <source>
        <dbReference type="Pfam" id="PF07282"/>
    </source>
</evidence>
<organism evidence="3 4">
    <name type="scientific">Photobacterium aquimaris</name>
    <dbReference type="NCBI Taxonomy" id="512643"/>
    <lineage>
        <taxon>Bacteria</taxon>
        <taxon>Pseudomonadati</taxon>
        <taxon>Pseudomonadota</taxon>
        <taxon>Gammaproteobacteria</taxon>
        <taxon>Vibrionales</taxon>
        <taxon>Vibrionaceae</taxon>
        <taxon>Photobacterium</taxon>
    </lineage>
</organism>
<feature type="domain" description="Cas12f1-like TNB" evidence="2">
    <location>
        <begin position="421"/>
        <end position="493"/>
    </location>
</feature>
<protein>
    <recommendedName>
        <fullName evidence="2">Cas12f1-like TNB domain-containing protein</fullName>
    </recommendedName>
</protein>
<evidence type="ECO:0000313" key="4">
    <source>
        <dbReference type="Proteomes" id="UP000240254"/>
    </source>
</evidence>
<sequence>MINVSRSAMFTTLRFKLHDLSACKDKKLRKSLKQNDMAYFKAMVAAKPTAEKLVGITDTKQKKDVITQLKKDIARIMKPLPFGSAIKAGVIEECAAQVLSYAELTQQAKALQERLIKDESSKVITMPSYQQKFDVEVDYKQALEDLVRATNLDDESDAVHRINRILRKKHRPICFQKYRISDGFMLLEDNENRIFAYLNLWAAKDKRAEKISINLIDVRKAPKEKQKKGEKKPSEPFSEWIRHQVVATNKTGMLFPLEFGPFQRQALKTAIPKTAELLYRDDGIYLHVAIKHQTEVVKTETIMGIDRGILNIAAYAVRDPNDGRVISQGAFSGLELREHQRKFERKQKEDQQKGIIKIKPHTNYGNNQLHHITNAIVEVAKKHKSLVVVENLEAITNGAHHTRIKNKRRSNFNRLLSRAQYAALLDMLTYKLLKVGLPKPVKVNAAYTSMICPSPHCGHSSKNNRGDGDKRVHFECEICKYIENADVVGAINVAGKKIWLMKNGRPIKGKKIPTDLLFQNWQAEHLQL</sequence>
<keyword evidence="1" id="KW-0238">DNA-binding</keyword>